<dbReference type="InterPro" id="IPR013785">
    <property type="entry name" value="Aldolase_TIM"/>
</dbReference>
<evidence type="ECO:0000313" key="1">
    <source>
        <dbReference type="EMBL" id="EPC89290.1"/>
    </source>
</evidence>
<keyword evidence="1" id="KW-0456">Lyase</keyword>
<dbReference type="Proteomes" id="UP000014243">
    <property type="component" value="Unassembled WGS sequence"/>
</dbReference>
<reference evidence="1 2" key="1">
    <citation type="journal article" date="2013" name="PLoS ONE">
        <title>Lactobacillus paracasei comparative genomics: towards species pan-genome definition and exploitation of diversity.</title>
        <authorList>
            <person name="Smokvina T."/>
            <person name="Wels M."/>
            <person name="Polka J."/>
            <person name="Chervaux C."/>
            <person name="Brisse S."/>
            <person name="Boekhorst J."/>
            <person name="van Hylckama Vlieg J.E."/>
            <person name="Siezen R.J."/>
        </authorList>
    </citation>
    <scope>NUCLEOTIDE SEQUENCE [LARGE SCALE GENOMIC DNA]</scope>
    <source>
        <strain evidence="1 2">Lpp126</strain>
    </source>
</reference>
<name>S2SI18_LACPA</name>
<dbReference type="AlphaFoldDB" id="S2SI18"/>
<dbReference type="GO" id="GO:0004139">
    <property type="term" value="F:deoxyribose-phosphate aldolase activity"/>
    <property type="evidence" value="ECO:0007669"/>
    <property type="project" value="UniProtKB-EC"/>
</dbReference>
<feature type="non-terminal residue" evidence="1">
    <location>
        <position position="1"/>
    </location>
</feature>
<protein>
    <submittedName>
        <fullName evidence="1">Deoxyribose-phosphate aldolase</fullName>
        <ecNumber evidence="1">4.1.2.4</ecNumber>
    </submittedName>
</protein>
<accession>S2SI18</accession>
<dbReference type="EC" id="4.1.2.4" evidence="1"/>
<evidence type="ECO:0000313" key="2">
    <source>
        <dbReference type="Proteomes" id="UP000014243"/>
    </source>
</evidence>
<dbReference type="SUPFAM" id="SSF51569">
    <property type="entry name" value="Aldolase"/>
    <property type="match status" value="1"/>
</dbReference>
<organism evidence="1 2">
    <name type="scientific">Lacticaseibacillus paracasei subsp. paracasei Lpp126</name>
    <dbReference type="NCBI Taxonomy" id="1256206"/>
    <lineage>
        <taxon>Bacteria</taxon>
        <taxon>Bacillati</taxon>
        <taxon>Bacillota</taxon>
        <taxon>Bacilli</taxon>
        <taxon>Lactobacillales</taxon>
        <taxon>Lactobacillaceae</taxon>
        <taxon>Lacticaseibacillus</taxon>
    </lineage>
</organism>
<gene>
    <name evidence="1" type="ORF">Lpp126_00617</name>
</gene>
<proteinExistence type="predicted"/>
<comment type="caution">
    <text evidence="1">The sequence shown here is derived from an EMBL/GenBank/DDBJ whole genome shotgun (WGS) entry which is preliminary data.</text>
</comment>
<dbReference type="EMBL" id="ANKC01000036">
    <property type="protein sequence ID" value="EPC89290.1"/>
    <property type="molecule type" value="Genomic_DNA"/>
</dbReference>
<sequence length="41" mass="3979">LGVKAAGGIHTYAEAKALIDAGADRLGASAGIQILKEAGEA</sequence>
<dbReference type="Gene3D" id="3.20.20.70">
    <property type="entry name" value="Aldolase class I"/>
    <property type="match status" value="1"/>
</dbReference>